<proteinExistence type="predicted"/>
<dbReference type="Proteomes" id="UP000244022">
    <property type="component" value="Unassembled WGS sequence"/>
</dbReference>
<evidence type="ECO:0000256" key="1">
    <source>
        <dbReference type="SAM" id="MobiDB-lite"/>
    </source>
</evidence>
<sequence length="387" mass="47125">MESGQKQMILFFGLSTTRADYFERMTAGKLYLKNMTVAEDETFLKYSFDRYISYLRDMLRTKGSKLTTPEQWEKFSYEWPEYIKPEYRDWPLWKDYYYHTQQNYKNWFARLYKGTVAQRYFFVKAYSKNYRPNEFSVLKIPDNKELGRYIYSELAKDPNVDLGEHRYAYVKKGKMYSPVFHTVRGSKIGIDIAKTNPNVTIYFLLDGLDMKRVLTKPRIKMPTINVTDRELRYIYRNWSQLEGKIIFFNDGKEVAPPWHTLEYKKMWQAYKPKSFQNNNWLRKKWAIFRHKKVGTQQKVANNKYNEYSNVQGRFFVDIQQQLKQDETKFSEDRDKKKRPLQETRQPDNRRFVEKTIRRVEKIAYWRNESVASKVNRQREKKEFLRSK</sequence>
<feature type="region of interest" description="Disordered" evidence="1">
    <location>
        <begin position="326"/>
        <end position="349"/>
    </location>
</feature>
<evidence type="ECO:0000313" key="2">
    <source>
        <dbReference type="EMBL" id="PTO34977.1"/>
    </source>
</evidence>
<evidence type="ECO:0000313" key="3">
    <source>
        <dbReference type="Proteomes" id="UP000244022"/>
    </source>
</evidence>
<name>A0A2T5DBV7_ENTMU</name>
<protein>
    <submittedName>
        <fullName evidence="2">Uncharacterized protein</fullName>
    </submittedName>
</protein>
<organism evidence="2 3">
    <name type="scientific">Enterococcus mundtii</name>
    <dbReference type="NCBI Taxonomy" id="53346"/>
    <lineage>
        <taxon>Bacteria</taxon>
        <taxon>Bacillati</taxon>
        <taxon>Bacillota</taxon>
        <taxon>Bacilli</taxon>
        <taxon>Lactobacillales</taxon>
        <taxon>Enterococcaceae</taxon>
        <taxon>Enterococcus</taxon>
    </lineage>
</organism>
<gene>
    <name evidence="2" type="ORF">C6N14_09700</name>
</gene>
<reference evidence="2 3" key="1">
    <citation type="submission" date="2018-03" db="EMBL/GenBank/DDBJ databases">
        <title>Draft genome sequences of four Enterococcus mundtii strains isolated from beef slaughterhouses in Kenya.</title>
        <authorList>
            <person name="Wambui J."/>
            <person name="Stevens M."/>
            <person name="Njage P."/>
            <person name="Stephan R."/>
            <person name="Tasara T."/>
        </authorList>
    </citation>
    <scope>NUCLEOTIDE SEQUENCE [LARGE SCALE GENOMIC DNA]</scope>
    <source>
        <strain evidence="2 3">H18-EM</strain>
    </source>
</reference>
<accession>A0A2T5DBV7</accession>
<comment type="caution">
    <text evidence="2">The sequence shown here is derived from an EMBL/GenBank/DDBJ whole genome shotgun (WGS) entry which is preliminary data.</text>
</comment>
<dbReference type="AlphaFoldDB" id="A0A2T5DBV7"/>
<dbReference type="EMBL" id="PYGR01000039">
    <property type="protein sequence ID" value="PTO34977.1"/>
    <property type="molecule type" value="Genomic_DNA"/>
</dbReference>
<dbReference type="RefSeq" id="WP_108146109.1">
    <property type="nucleotide sequence ID" value="NZ_PYGR01000039.1"/>
</dbReference>